<dbReference type="Proteomes" id="UP000323136">
    <property type="component" value="Unassembled WGS sequence"/>
</dbReference>
<evidence type="ECO:0000313" key="1">
    <source>
        <dbReference type="EMBL" id="TYP99025.1"/>
    </source>
</evidence>
<reference evidence="1 2" key="1">
    <citation type="submission" date="2019-07" db="EMBL/GenBank/DDBJ databases">
        <title>Genomic Encyclopedia of Type Strains, Phase IV (KMG-IV): sequencing the most valuable type-strain genomes for metagenomic binning, comparative biology and taxonomic classification.</title>
        <authorList>
            <person name="Goeker M."/>
        </authorList>
    </citation>
    <scope>NUCLEOTIDE SEQUENCE [LARGE SCALE GENOMIC DNA]</scope>
    <source>
        <strain evidence="1 2">DSM 18961</strain>
    </source>
</reference>
<gene>
    <name evidence="1" type="ORF">C7447_102343</name>
</gene>
<dbReference type="InterPro" id="IPR003673">
    <property type="entry name" value="CoA-Trfase_fam_III"/>
</dbReference>
<protein>
    <submittedName>
        <fullName evidence="1">Crotonobetainyl-CoA:carnitine CoA-transferase CaiB-like acyl-CoA transferase</fullName>
    </submittedName>
</protein>
<comment type="caution">
    <text evidence="1">The sequence shown here is derived from an EMBL/GenBank/DDBJ whole genome shotgun (WGS) entry which is preliminary data.</text>
</comment>
<keyword evidence="1" id="KW-0808">Transferase</keyword>
<organism evidence="1 2">
    <name type="scientific">Tenacibaculum adriaticum</name>
    <dbReference type="NCBI Taxonomy" id="413713"/>
    <lineage>
        <taxon>Bacteria</taxon>
        <taxon>Pseudomonadati</taxon>
        <taxon>Bacteroidota</taxon>
        <taxon>Flavobacteriia</taxon>
        <taxon>Flavobacteriales</taxon>
        <taxon>Flavobacteriaceae</taxon>
        <taxon>Tenacibaculum</taxon>
    </lineage>
</organism>
<dbReference type="PANTHER" id="PTHR48228:SF5">
    <property type="entry name" value="ALPHA-METHYLACYL-COA RACEMASE"/>
    <property type="match status" value="1"/>
</dbReference>
<dbReference type="Gene3D" id="3.40.50.10540">
    <property type="entry name" value="Crotonobetainyl-coa:carnitine coa-transferase, domain 1"/>
    <property type="match status" value="1"/>
</dbReference>
<dbReference type="SUPFAM" id="SSF89796">
    <property type="entry name" value="CoA-transferase family III (CaiB/BaiF)"/>
    <property type="match status" value="1"/>
</dbReference>
<dbReference type="Gene3D" id="3.30.1540.10">
    <property type="entry name" value="formyl-coa transferase, domain 3"/>
    <property type="match status" value="1"/>
</dbReference>
<dbReference type="InterPro" id="IPR044855">
    <property type="entry name" value="CoA-Trfase_III_dom3_sf"/>
</dbReference>
<accession>A0A5S5DTC1</accession>
<dbReference type="InterPro" id="IPR050509">
    <property type="entry name" value="CoA-transferase_III"/>
</dbReference>
<dbReference type="PANTHER" id="PTHR48228">
    <property type="entry name" value="SUCCINYL-COA--D-CITRAMALATE COA-TRANSFERASE"/>
    <property type="match status" value="1"/>
</dbReference>
<evidence type="ECO:0000313" key="2">
    <source>
        <dbReference type="Proteomes" id="UP000323136"/>
    </source>
</evidence>
<dbReference type="AlphaFoldDB" id="A0A5S5DTC1"/>
<dbReference type="RefSeq" id="WP_148869815.1">
    <property type="nucleotide sequence ID" value="NZ_VNIA01000002.1"/>
</dbReference>
<dbReference type="Pfam" id="PF02515">
    <property type="entry name" value="CoA_transf_3"/>
    <property type="match status" value="1"/>
</dbReference>
<proteinExistence type="predicted"/>
<sequence>MKQIKPLKEIRVLDFTRLLPGPLGTHFLSEMGAEVIKVESPKRLDYTRFYQPKMGDTSVLFHLMNNNKESLQIDYESSEGKKLIHQKIKETDILIEQFRPGAMASFGLSFEDVKKLNPKIVYISITGYGQTGALKDKAGHDLNYLALSGLLDLNKDERGKPVIPGFQIADIAGGSYMLLSACTSGLLAQQREQQAQYIDLSLLDAVIPLGAIAHGMDQGGVSYKDMPILSGGLVNYNVYACKDATWIALGALELKFWNSFCEMVAKPDWKTSNEAQLIDGFFDKEKLEALFKEKTRDEWVSMAKEYDICLSPILSQKEVLQQAHTKDRGVFKDTSVKEKTIKTYASPFKVYTNED</sequence>
<dbReference type="EMBL" id="VNIA01000002">
    <property type="protein sequence ID" value="TYP99025.1"/>
    <property type="molecule type" value="Genomic_DNA"/>
</dbReference>
<dbReference type="GO" id="GO:0016740">
    <property type="term" value="F:transferase activity"/>
    <property type="evidence" value="ECO:0007669"/>
    <property type="project" value="UniProtKB-KW"/>
</dbReference>
<name>A0A5S5DTC1_9FLAO</name>
<keyword evidence="2" id="KW-1185">Reference proteome</keyword>
<dbReference type="InterPro" id="IPR023606">
    <property type="entry name" value="CoA-Trfase_III_dom_1_sf"/>
</dbReference>
<dbReference type="OrthoDB" id="9797653at2"/>